<evidence type="ECO:0000256" key="1">
    <source>
        <dbReference type="ARBA" id="ARBA00005156"/>
    </source>
</evidence>
<evidence type="ECO:0000259" key="9">
    <source>
        <dbReference type="PROSITE" id="PS51074"/>
    </source>
</evidence>
<dbReference type="AlphaFoldDB" id="D7FV69"/>
<proteinExistence type="inferred from homology"/>
<dbReference type="FunFam" id="3.10.660.10:FF:000001">
    <property type="entry name" value="Diphthamide biosynthesis 3"/>
    <property type="match status" value="1"/>
</dbReference>
<sequence length="99" mass="11212">MSAVVYEEVALEEMVYNDSEQMYYYECPCGDKFEISLEDLYDGEDIAPCPSCTLQIKVLFEESELPELRPEEEKEEEHGHDSRGGEPVVVASTLVEAQA</sequence>
<feature type="region of interest" description="Disordered" evidence="8">
    <location>
        <begin position="65"/>
        <end position="99"/>
    </location>
</feature>
<comment type="similarity">
    <text evidence="4">Belongs to the DPH3 family.</text>
</comment>
<evidence type="ECO:0000256" key="5">
    <source>
        <dbReference type="ARBA" id="ARBA00036267"/>
    </source>
</evidence>
<dbReference type="SUPFAM" id="SSF144217">
    <property type="entry name" value="CSL zinc finger"/>
    <property type="match status" value="1"/>
</dbReference>
<dbReference type="EMBL" id="FN649751">
    <property type="protein sequence ID" value="CBJ31875.1"/>
    <property type="molecule type" value="Genomic_DNA"/>
</dbReference>
<dbReference type="EMBL" id="FN648474">
    <property type="protein sequence ID" value="CBJ31875.1"/>
    <property type="molecule type" value="Genomic_DNA"/>
</dbReference>
<dbReference type="STRING" id="2880.D7FV69"/>
<dbReference type="InterPro" id="IPR044248">
    <property type="entry name" value="DPH3/4-like"/>
</dbReference>
<evidence type="ECO:0000256" key="8">
    <source>
        <dbReference type="SAM" id="MobiDB-lite"/>
    </source>
</evidence>
<evidence type="ECO:0000256" key="4">
    <source>
        <dbReference type="ARBA" id="ARBA00024032"/>
    </source>
</evidence>
<evidence type="ECO:0000256" key="3">
    <source>
        <dbReference type="ARBA" id="ARBA00023004"/>
    </source>
</evidence>
<feature type="compositionally biased region" description="Basic and acidic residues" evidence="8">
    <location>
        <begin position="66"/>
        <end position="84"/>
    </location>
</feature>
<evidence type="ECO:0000313" key="10">
    <source>
        <dbReference type="EMBL" id="CBJ31875.1"/>
    </source>
</evidence>
<dbReference type="GO" id="GO:0017183">
    <property type="term" value="P:protein histidyl modification to diphthamide"/>
    <property type="evidence" value="ECO:0007669"/>
    <property type="project" value="InterPro"/>
</dbReference>
<evidence type="ECO:0000256" key="2">
    <source>
        <dbReference type="ARBA" id="ARBA00022723"/>
    </source>
</evidence>
<dbReference type="Gene3D" id="3.10.660.10">
    <property type="entry name" value="DPH Zinc finger"/>
    <property type="match status" value="1"/>
</dbReference>
<dbReference type="FunCoup" id="D7FV69">
    <property type="interactions" value="207"/>
</dbReference>
<protein>
    <recommendedName>
        <fullName evidence="6">Diphthamide biosynthesis protein 3</fullName>
    </recommendedName>
</protein>
<evidence type="ECO:0000313" key="11">
    <source>
        <dbReference type="Proteomes" id="UP000002630"/>
    </source>
</evidence>
<keyword evidence="2" id="KW-0479">Metal-binding</keyword>
<dbReference type="PANTHER" id="PTHR21454">
    <property type="entry name" value="DPH3 HOMOLOG-RELATED"/>
    <property type="match status" value="1"/>
</dbReference>
<comment type="pathway">
    <text evidence="1">Protein modification; peptidyl-diphthamide biosynthesis.</text>
</comment>
<name>D7FV69_ECTSI</name>
<dbReference type="InterPro" id="IPR007872">
    <property type="entry name" value="DPH_MB_dom"/>
</dbReference>
<accession>D7FV69</accession>
<dbReference type="Pfam" id="PF05207">
    <property type="entry name" value="Zn_ribbon_CSL"/>
    <property type="match status" value="1"/>
</dbReference>
<dbReference type="PROSITE" id="PS51074">
    <property type="entry name" value="DPH_MB"/>
    <property type="match status" value="1"/>
</dbReference>
<evidence type="ECO:0000256" key="7">
    <source>
        <dbReference type="ARBA" id="ARBA00048125"/>
    </source>
</evidence>
<comment type="catalytic activity">
    <reaction evidence="5">
        <text>[3Fe-4S](1+)-[protein] + Fe(2+)-[Dph3] = [3Fe-4S](0)-[protein] + Fe(3+)-[Dph3]</text>
        <dbReference type="Rhea" id="RHEA:71235"/>
        <dbReference type="Rhea" id="RHEA-COMP:17996"/>
        <dbReference type="Rhea" id="RHEA-COMP:17997"/>
        <dbReference type="Rhea" id="RHEA-COMP:18002"/>
        <dbReference type="Rhea" id="RHEA-COMP:18003"/>
        <dbReference type="ChEBI" id="CHEBI:29033"/>
        <dbReference type="ChEBI" id="CHEBI:29034"/>
        <dbReference type="ChEBI" id="CHEBI:33751"/>
        <dbReference type="ChEBI" id="CHEBI:47402"/>
        <dbReference type="ChEBI" id="CHEBI:83228"/>
    </reaction>
</comment>
<dbReference type="Proteomes" id="UP000002630">
    <property type="component" value="Linkage Group LG26"/>
</dbReference>
<reference evidence="10 11" key="1">
    <citation type="journal article" date="2010" name="Nature">
        <title>The Ectocarpus genome and the independent evolution of multicellularity in brown algae.</title>
        <authorList>
            <person name="Cock J.M."/>
            <person name="Sterck L."/>
            <person name="Rouze P."/>
            <person name="Scornet D."/>
            <person name="Allen A.E."/>
            <person name="Amoutzias G."/>
            <person name="Anthouard V."/>
            <person name="Artiguenave F."/>
            <person name="Aury J.M."/>
            <person name="Badger J.H."/>
            <person name="Beszteri B."/>
            <person name="Billiau K."/>
            <person name="Bonnet E."/>
            <person name="Bothwell J.H."/>
            <person name="Bowler C."/>
            <person name="Boyen C."/>
            <person name="Brownlee C."/>
            <person name="Carrano C.J."/>
            <person name="Charrier B."/>
            <person name="Cho G.Y."/>
            <person name="Coelho S.M."/>
            <person name="Collen J."/>
            <person name="Corre E."/>
            <person name="Da Silva C."/>
            <person name="Delage L."/>
            <person name="Delaroque N."/>
            <person name="Dittami S.M."/>
            <person name="Doulbeau S."/>
            <person name="Elias M."/>
            <person name="Farnham G."/>
            <person name="Gachon C.M."/>
            <person name="Gschloessl B."/>
            <person name="Heesch S."/>
            <person name="Jabbari K."/>
            <person name="Jubin C."/>
            <person name="Kawai H."/>
            <person name="Kimura K."/>
            <person name="Kloareg B."/>
            <person name="Kupper F.C."/>
            <person name="Lang D."/>
            <person name="Le Bail A."/>
            <person name="Leblanc C."/>
            <person name="Lerouge P."/>
            <person name="Lohr M."/>
            <person name="Lopez P.J."/>
            <person name="Martens C."/>
            <person name="Maumus F."/>
            <person name="Michel G."/>
            <person name="Miranda-Saavedra D."/>
            <person name="Morales J."/>
            <person name="Moreau H."/>
            <person name="Motomura T."/>
            <person name="Nagasato C."/>
            <person name="Napoli C.A."/>
            <person name="Nelson D.R."/>
            <person name="Nyvall-Collen P."/>
            <person name="Peters A.F."/>
            <person name="Pommier C."/>
            <person name="Potin P."/>
            <person name="Poulain J."/>
            <person name="Quesneville H."/>
            <person name="Read B."/>
            <person name="Rensing S.A."/>
            <person name="Ritter A."/>
            <person name="Rousvoal S."/>
            <person name="Samanta M."/>
            <person name="Samson G."/>
            <person name="Schroeder D.C."/>
            <person name="Segurens B."/>
            <person name="Strittmatter M."/>
            <person name="Tonon T."/>
            <person name="Tregear J.W."/>
            <person name="Valentin K."/>
            <person name="von Dassow P."/>
            <person name="Yamagishi T."/>
            <person name="Van de Peer Y."/>
            <person name="Wincker P."/>
        </authorList>
    </citation>
    <scope>NUCLEOTIDE SEQUENCE [LARGE SCALE GENOMIC DNA]</scope>
    <source>
        <strain evidence="11">Ec32 / CCAP1310/4</strain>
    </source>
</reference>
<keyword evidence="3" id="KW-0408">Iron</keyword>
<dbReference type="GO" id="GO:0046872">
    <property type="term" value="F:metal ion binding"/>
    <property type="evidence" value="ECO:0007669"/>
    <property type="project" value="UniProtKB-KW"/>
</dbReference>
<dbReference type="InterPro" id="IPR036671">
    <property type="entry name" value="DPH_MB_sf"/>
</dbReference>
<dbReference type="OMA" id="HRARIYS"/>
<comment type="catalytic activity">
    <reaction evidence="7">
        <text>2 [3Fe-4S](0)-[protein] + 2 Fe(2+)-[Dph3] + NADH = 2 [4Fe-4S](1+)-[protein] + 2 [Dph3] + NAD(+) + H(+)</text>
        <dbReference type="Rhea" id="RHEA:71239"/>
        <dbReference type="Rhea" id="RHEA-COMP:17997"/>
        <dbReference type="Rhea" id="RHEA-COMP:17998"/>
        <dbReference type="Rhea" id="RHEA-COMP:18001"/>
        <dbReference type="Rhea" id="RHEA-COMP:18002"/>
        <dbReference type="ChEBI" id="CHEBI:15378"/>
        <dbReference type="ChEBI" id="CHEBI:29033"/>
        <dbReference type="ChEBI" id="CHEBI:33723"/>
        <dbReference type="ChEBI" id="CHEBI:47402"/>
        <dbReference type="ChEBI" id="CHEBI:57540"/>
        <dbReference type="ChEBI" id="CHEBI:57945"/>
        <dbReference type="ChEBI" id="CHEBI:83228"/>
    </reaction>
</comment>
<feature type="domain" description="DPH-type MB" evidence="9">
    <location>
        <begin position="5"/>
        <end position="61"/>
    </location>
</feature>
<dbReference type="eggNOG" id="KOG2923">
    <property type="taxonomic scope" value="Eukaryota"/>
</dbReference>
<gene>
    <name evidence="10" type="ORF">Esi_0289_0035</name>
</gene>
<organism evidence="10 11">
    <name type="scientific">Ectocarpus siliculosus</name>
    <name type="common">Brown alga</name>
    <name type="synonym">Conferva siliculosa</name>
    <dbReference type="NCBI Taxonomy" id="2880"/>
    <lineage>
        <taxon>Eukaryota</taxon>
        <taxon>Sar</taxon>
        <taxon>Stramenopiles</taxon>
        <taxon>Ochrophyta</taxon>
        <taxon>PX clade</taxon>
        <taxon>Phaeophyceae</taxon>
        <taxon>Ectocarpales</taxon>
        <taxon>Ectocarpaceae</taxon>
        <taxon>Ectocarpus</taxon>
    </lineage>
</organism>
<keyword evidence="11" id="KW-1185">Reference proteome</keyword>
<evidence type="ECO:0000256" key="6">
    <source>
        <dbReference type="ARBA" id="ARBA00041070"/>
    </source>
</evidence>
<dbReference type="PANTHER" id="PTHR21454:SF31">
    <property type="entry name" value="DIPHTHAMIDE BIOSYNTHESIS PROTEIN 3"/>
    <property type="match status" value="1"/>
</dbReference>
<dbReference type="OrthoDB" id="66964at2759"/>
<dbReference type="InParanoid" id="D7FV69"/>